<comment type="caution">
    <text evidence="1">The sequence shown here is derived from an EMBL/GenBank/DDBJ whole genome shotgun (WGS) entry which is preliminary data.</text>
</comment>
<dbReference type="RefSeq" id="WP_163961688.1">
    <property type="nucleotide sequence ID" value="NZ_JAAIVB010000022.1"/>
</dbReference>
<protein>
    <submittedName>
        <fullName evidence="1">Uncharacterized protein</fullName>
    </submittedName>
</protein>
<sequence length="92" mass="9641">MTTLTIKDLATSSDLDAAAMRGVRGGTHQFAMPSFFGPQFALAFSDTNITASQSLGQSQNTQVNNGNNAAFVNGITANVAPTQNGSNNIRLY</sequence>
<name>A0A6B3STJ7_9BURK</name>
<accession>A0A6B3STJ7</accession>
<evidence type="ECO:0000313" key="2">
    <source>
        <dbReference type="Proteomes" id="UP000482155"/>
    </source>
</evidence>
<proteinExistence type="predicted"/>
<gene>
    <name evidence="1" type="ORF">G3574_07655</name>
</gene>
<reference evidence="1 2" key="1">
    <citation type="submission" date="2020-02" db="EMBL/GenBank/DDBJ databases">
        <authorList>
            <person name="Kim M.K."/>
        </authorList>
    </citation>
    <scope>NUCLEOTIDE SEQUENCE [LARGE SCALE GENOMIC DNA]</scope>
    <source>
        <strain evidence="1 2">17J57-3</strain>
    </source>
</reference>
<organism evidence="1 2">
    <name type="scientific">Noviherbaspirillum galbum</name>
    <dbReference type="NCBI Taxonomy" id="2709383"/>
    <lineage>
        <taxon>Bacteria</taxon>
        <taxon>Pseudomonadati</taxon>
        <taxon>Pseudomonadota</taxon>
        <taxon>Betaproteobacteria</taxon>
        <taxon>Burkholderiales</taxon>
        <taxon>Oxalobacteraceae</taxon>
        <taxon>Noviherbaspirillum</taxon>
    </lineage>
</organism>
<dbReference type="EMBL" id="JAAIVB010000022">
    <property type="protein sequence ID" value="NEX60949.1"/>
    <property type="molecule type" value="Genomic_DNA"/>
</dbReference>
<keyword evidence="2" id="KW-1185">Reference proteome</keyword>
<dbReference type="AlphaFoldDB" id="A0A6B3STJ7"/>
<dbReference type="Proteomes" id="UP000482155">
    <property type="component" value="Unassembled WGS sequence"/>
</dbReference>
<evidence type="ECO:0000313" key="1">
    <source>
        <dbReference type="EMBL" id="NEX60949.1"/>
    </source>
</evidence>